<name>A0A161X3T7_DAUCS</name>
<dbReference type="PANTHER" id="PTHR34270">
    <property type="entry name" value="PROTEIN RALF-LIKE 15-RELATED"/>
    <property type="match status" value="1"/>
</dbReference>
<protein>
    <submittedName>
        <fullName evidence="8">Uncharacterized protein</fullName>
    </submittedName>
</protein>
<dbReference type="InterPro" id="IPR008801">
    <property type="entry name" value="RALF"/>
</dbReference>
<keyword evidence="4" id="KW-0372">Hormone</keyword>
<keyword evidence="3" id="KW-0964">Secreted</keyword>
<proteinExistence type="inferred from homology"/>
<dbReference type="Proteomes" id="UP000077755">
    <property type="component" value="Chromosome 7"/>
</dbReference>
<organism evidence="8 9">
    <name type="scientific">Daucus carota subsp. sativus</name>
    <name type="common">Carrot</name>
    <dbReference type="NCBI Taxonomy" id="79200"/>
    <lineage>
        <taxon>Eukaryota</taxon>
        <taxon>Viridiplantae</taxon>
        <taxon>Streptophyta</taxon>
        <taxon>Embryophyta</taxon>
        <taxon>Tracheophyta</taxon>
        <taxon>Spermatophyta</taxon>
        <taxon>Magnoliopsida</taxon>
        <taxon>eudicotyledons</taxon>
        <taxon>Gunneridae</taxon>
        <taxon>Pentapetalae</taxon>
        <taxon>asterids</taxon>
        <taxon>campanulids</taxon>
        <taxon>Apiales</taxon>
        <taxon>Apiaceae</taxon>
        <taxon>Apioideae</taxon>
        <taxon>Scandiceae</taxon>
        <taxon>Daucinae</taxon>
        <taxon>Daucus</taxon>
        <taxon>Daucus sect. Daucus</taxon>
    </lineage>
</organism>
<comment type="function">
    <text evidence="7">Cell signaling peptide that may regulate plant stress, growth, and development. Mediates a rapid alkalinization of extracellular space by mediating a transient increase in the cytoplasmic Ca(2+) concentration leading to a calcium-dependent signaling events through a cell surface receptor and a concomitant activation of some intracellular mitogen-activated protein kinases.</text>
</comment>
<dbReference type="EMBL" id="CP093349">
    <property type="protein sequence ID" value="WOH08561.1"/>
    <property type="molecule type" value="Genomic_DNA"/>
</dbReference>
<dbReference type="GO" id="GO:0005179">
    <property type="term" value="F:hormone activity"/>
    <property type="evidence" value="ECO:0007669"/>
    <property type="project" value="UniProtKB-KW"/>
</dbReference>
<accession>A0A161X3T7</accession>
<evidence type="ECO:0000256" key="5">
    <source>
        <dbReference type="ARBA" id="ARBA00022729"/>
    </source>
</evidence>
<evidence type="ECO:0000256" key="7">
    <source>
        <dbReference type="ARBA" id="ARBA00037228"/>
    </source>
</evidence>
<gene>
    <name evidence="8" type="ORF">DCAR_0728004</name>
</gene>
<comment type="subcellular location">
    <subcellularLocation>
        <location evidence="1">Secreted</location>
    </subcellularLocation>
</comment>
<keyword evidence="5" id="KW-0732">Signal</keyword>
<reference evidence="8" key="2">
    <citation type="submission" date="2022-03" db="EMBL/GenBank/DDBJ databases">
        <title>Draft title - Genomic analysis of global carrot germplasm unveils the trajectory of domestication and the origin of high carotenoid orange carrot.</title>
        <authorList>
            <person name="Iorizzo M."/>
            <person name="Ellison S."/>
            <person name="Senalik D."/>
            <person name="Macko-Podgorni A."/>
            <person name="Grzebelus D."/>
            <person name="Bostan H."/>
            <person name="Rolling W."/>
            <person name="Curaba J."/>
            <person name="Simon P."/>
        </authorList>
    </citation>
    <scope>NUCLEOTIDE SEQUENCE</scope>
    <source>
        <tissue evidence="8">Leaf</tissue>
    </source>
</reference>
<evidence type="ECO:0000313" key="9">
    <source>
        <dbReference type="Proteomes" id="UP000077755"/>
    </source>
</evidence>
<evidence type="ECO:0000256" key="3">
    <source>
        <dbReference type="ARBA" id="ARBA00022525"/>
    </source>
</evidence>
<evidence type="ECO:0000256" key="6">
    <source>
        <dbReference type="ARBA" id="ARBA00023157"/>
    </source>
</evidence>
<dbReference type="AlphaFoldDB" id="A0A161X3T7"/>
<sequence length="74" mass="8094">MALSKKSVIFCASIILFIVLVSEVAEADKFISYGAMYANGRKCRNRSGCIVRDTPANPYNRGCQASQRCRGGTE</sequence>
<reference evidence="8" key="1">
    <citation type="journal article" date="2016" name="Nat. Genet.">
        <title>A high-quality carrot genome assembly provides new insights into carotenoid accumulation and asterid genome evolution.</title>
        <authorList>
            <person name="Iorizzo M."/>
            <person name="Ellison S."/>
            <person name="Senalik D."/>
            <person name="Zeng P."/>
            <person name="Satapoomin P."/>
            <person name="Huang J."/>
            <person name="Bowman M."/>
            <person name="Iovene M."/>
            <person name="Sanseverino W."/>
            <person name="Cavagnaro P."/>
            <person name="Yildiz M."/>
            <person name="Macko-Podgorni A."/>
            <person name="Moranska E."/>
            <person name="Grzebelus E."/>
            <person name="Grzebelus D."/>
            <person name="Ashrafi H."/>
            <person name="Zheng Z."/>
            <person name="Cheng S."/>
            <person name="Spooner D."/>
            <person name="Van Deynze A."/>
            <person name="Simon P."/>
        </authorList>
    </citation>
    <scope>NUCLEOTIDE SEQUENCE</scope>
    <source>
        <tissue evidence="8">Leaf</tissue>
    </source>
</reference>
<evidence type="ECO:0000313" key="8">
    <source>
        <dbReference type="EMBL" id="WOH08561.1"/>
    </source>
</evidence>
<dbReference type="Pfam" id="PF05498">
    <property type="entry name" value="RALF"/>
    <property type="match status" value="1"/>
</dbReference>
<keyword evidence="9" id="KW-1185">Reference proteome</keyword>
<comment type="similarity">
    <text evidence="2">Belongs to the plant rapid alkalinization factor (RALF) family.</text>
</comment>
<evidence type="ECO:0000256" key="2">
    <source>
        <dbReference type="ARBA" id="ARBA00009178"/>
    </source>
</evidence>
<evidence type="ECO:0000256" key="1">
    <source>
        <dbReference type="ARBA" id="ARBA00004613"/>
    </source>
</evidence>
<keyword evidence="6" id="KW-1015">Disulfide bond</keyword>
<evidence type="ECO:0000256" key="4">
    <source>
        <dbReference type="ARBA" id="ARBA00022702"/>
    </source>
</evidence>
<dbReference type="Gramene" id="KZM87103">
    <property type="protein sequence ID" value="KZM87103"/>
    <property type="gene ID" value="DCAR_024237"/>
</dbReference>
<dbReference type="PANTHER" id="PTHR34270:SF3">
    <property type="entry name" value="PROTEIN RALF-LIKE 16-RELATED"/>
    <property type="match status" value="1"/>
</dbReference>
<dbReference type="GO" id="GO:0005576">
    <property type="term" value="C:extracellular region"/>
    <property type="evidence" value="ECO:0007669"/>
    <property type="project" value="UniProtKB-SubCell"/>
</dbReference>